<keyword evidence="3" id="KW-1185">Reference proteome</keyword>
<feature type="domain" description="Death" evidence="1">
    <location>
        <begin position="110"/>
        <end position="160"/>
    </location>
</feature>
<gene>
    <name evidence="2" type="ORF">ACJMK2_009568</name>
</gene>
<dbReference type="InterPro" id="IPR011029">
    <property type="entry name" value="DEATH-like_dom_sf"/>
</dbReference>
<dbReference type="InterPro" id="IPR016729">
    <property type="entry name" value="FADD"/>
</dbReference>
<evidence type="ECO:0000259" key="1">
    <source>
        <dbReference type="PROSITE" id="PS50017"/>
    </source>
</evidence>
<dbReference type="InterPro" id="IPR000488">
    <property type="entry name" value="Death_dom"/>
</dbReference>
<organism evidence="2 3">
    <name type="scientific">Sinanodonta woodiana</name>
    <name type="common">Chinese pond mussel</name>
    <name type="synonym">Anodonta woodiana</name>
    <dbReference type="NCBI Taxonomy" id="1069815"/>
    <lineage>
        <taxon>Eukaryota</taxon>
        <taxon>Metazoa</taxon>
        <taxon>Spiralia</taxon>
        <taxon>Lophotrochozoa</taxon>
        <taxon>Mollusca</taxon>
        <taxon>Bivalvia</taxon>
        <taxon>Autobranchia</taxon>
        <taxon>Heteroconchia</taxon>
        <taxon>Palaeoheterodonta</taxon>
        <taxon>Unionida</taxon>
        <taxon>Unionoidea</taxon>
        <taxon>Unionidae</taxon>
        <taxon>Unioninae</taxon>
        <taxon>Sinanodonta</taxon>
    </lineage>
</organism>
<dbReference type="Proteomes" id="UP001634394">
    <property type="component" value="Unassembled WGS sequence"/>
</dbReference>
<dbReference type="EMBL" id="JBJQND010000012">
    <property type="protein sequence ID" value="KAL3859343.1"/>
    <property type="molecule type" value="Genomic_DNA"/>
</dbReference>
<dbReference type="CDD" id="cd01670">
    <property type="entry name" value="Death"/>
    <property type="match status" value="1"/>
</dbReference>
<dbReference type="AlphaFoldDB" id="A0ABD3VEZ2"/>
<dbReference type="SUPFAM" id="SSF47986">
    <property type="entry name" value="DEATH domain"/>
    <property type="match status" value="2"/>
</dbReference>
<sequence>MKIEYKSVILGEALGLSMADIEQIRNVYPHTATQCLMIFVKWKLQTGDDANFRNLEMAFNRADIDADILQSVNKTVDTVSCLPPDMLNMQPEDKHLNQISSRVETEHVHLGVELEVPWARIEQIIAENVVDVHRQCFEIMKEWRQRMVRQATFRNLEKAFICVGINPDILKQSLK</sequence>
<dbReference type="Gene3D" id="1.10.533.10">
    <property type="entry name" value="Death Domain, Fas"/>
    <property type="match status" value="2"/>
</dbReference>
<name>A0ABD3VEZ2_SINWO</name>
<dbReference type="Pfam" id="PF00531">
    <property type="entry name" value="Death"/>
    <property type="match status" value="2"/>
</dbReference>
<protein>
    <recommendedName>
        <fullName evidence="1">Death domain-containing protein</fullName>
    </recommendedName>
</protein>
<dbReference type="PANTHER" id="PTHR15077">
    <property type="entry name" value="FAS-ASSOCIATING DEATH DOMAIN-CONTAINING PROTEIN FADD"/>
    <property type="match status" value="1"/>
</dbReference>
<evidence type="ECO:0000313" key="3">
    <source>
        <dbReference type="Proteomes" id="UP001634394"/>
    </source>
</evidence>
<reference evidence="2 3" key="1">
    <citation type="submission" date="2024-11" db="EMBL/GenBank/DDBJ databases">
        <title>Chromosome-level genome assembly of the freshwater bivalve Anodonta woodiana.</title>
        <authorList>
            <person name="Chen X."/>
        </authorList>
    </citation>
    <scope>NUCLEOTIDE SEQUENCE [LARGE SCALE GENOMIC DNA]</scope>
    <source>
        <strain evidence="2">MN2024</strain>
        <tissue evidence="2">Gills</tissue>
    </source>
</reference>
<comment type="caution">
    <text evidence="2">The sequence shown here is derived from an EMBL/GenBank/DDBJ whole genome shotgun (WGS) entry which is preliminary data.</text>
</comment>
<evidence type="ECO:0000313" key="2">
    <source>
        <dbReference type="EMBL" id="KAL3859343.1"/>
    </source>
</evidence>
<proteinExistence type="predicted"/>
<dbReference type="PANTHER" id="PTHR15077:SF9">
    <property type="entry name" value="C-TERMINAL OF ROC (COR) DOMAIN-CONTAINING PROTEIN"/>
    <property type="match status" value="1"/>
</dbReference>
<dbReference type="PROSITE" id="PS50017">
    <property type="entry name" value="DEATH_DOMAIN"/>
    <property type="match status" value="1"/>
</dbReference>
<accession>A0ABD3VEZ2</accession>